<dbReference type="InterPro" id="IPR043426">
    <property type="entry name" value="MltB-like"/>
</dbReference>
<dbReference type="Proteomes" id="UP000243374">
    <property type="component" value="Unassembled WGS sequence"/>
</dbReference>
<dbReference type="SUPFAM" id="SSF53955">
    <property type="entry name" value="Lysozyme-like"/>
    <property type="match status" value="1"/>
</dbReference>
<proteinExistence type="predicted"/>
<keyword evidence="5" id="KW-1185">Reference proteome</keyword>
<name>A0A662Z6V8_9GAMM</name>
<dbReference type="GO" id="GO:0008933">
    <property type="term" value="F:peptidoglycan lytic transglycosylase activity"/>
    <property type="evidence" value="ECO:0007669"/>
    <property type="project" value="TreeGrafter"/>
</dbReference>
<evidence type="ECO:0000259" key="3">
    <source>
        <dbReference type="Pfam" id="PF13406"/>
    </source>
</evidence>
<reference evidence="4 5" key="1">
    <citation type="submission" date="2016-10" db="EMBL/GenBank/DDBJ databases">
        <authorList>
            <person name="Varghese N."/>
            <person name="Submissions S."/>
        </authorList>
    </citation>
    <scope>NUCLEOTIDE SEQUENCE [LARGE SCALE GENOMIC DNA]</scope>
    <source>
        <strain evidence="4 5">22B</strain>
    </source>
</reference>
<gene>
    <name evidence="4" type="ORF">SAMN04487865_100460</name>
</gene>
<accession>A0A662Z6V8</accession>
<evidence type="ECO:0000313" key="5">
    <source>
        <dbReference type="Proteomes" id="UP000243374"/>
    </source>
</evidence>
<dbReference type="InterPro" id="IPR031304">
    <property type="entry name" value="SLT_2"/>
</dbReference>
<dbReference type="Pfam" id="PF13406">
    <property type="entry name" value="SLT_2"/>
    <property type="match status" value="1"/>
</dbReference>
<keyword evidence="2" id="KW-0732">Signal</keyword>
<feature type="domain" description="Transglycosylase SLT" evidence="3">
    <location>
        <begin position="27"/>
        <end position="311"/>
    </location>
</feature>
<dbReference type="InterPro" id="IPR023346">
    <property type="entry name" value="Lysozyme-like_dom_sf"/>
</dbReference>
<organism evidence="4 5">
    <name type="scientific">Succinivibrio dextrinosolvens</name>
    <dbReference type="NCBI Taxonomy" id="83771"/>
    <lineage>
        <taxon>Bacteria</taxon>
        <taxon>Pseudomonadati</taxon>
        <taxon>Pseudomonadota</taxon>
        <taxon>Gammaproteobacteria</taxon>
        <taxon>Aeromonadales</taxon>
        <taxon>Succinivibrionaceae</taxon>
        <taxon>Succinivibrio</taxon>
    </lineage>
</organism>
<sequence>MKKTISKLAIALGLSFFANSYVAAAPNYNELAQYAGIDVQTLKDAISQAVYQQKIIDAITRPSEGKPWWQYRKIFITTSRIEAAVKFYFENEKTLLKAQKEFGVPYEIICAIIGVETFFGKNMGSWRVLDALYTLGFNYPKREAYFSKEFARFVALASREDWKYNDIKGSYAGAMGMGQFMPSAYLDYAVDYDGDGYVNLFTNRVDAIGSVANYFNGHGWQTGRGIYYPCHINNADPKVLMDKQWNLTVEELYKSGATTKVNLSPNQKIRLFAYDLENGQKGYAVGLENFHSIMRYNTSPLYARAVYELSEFIAIGVNKVKQQQGQKVVHRSKKP</sequence>
<dbReference type="CDD" id="cd13399">
    <property type="entry name" value="Slt35-like"/>
    <property type="match status" value="1"/>
</dbReference>
<dbReference type="RefSeq" id="WP_074838899.1">
    <property type="nucleotide sequence ID" value="NZ_CP047056.1"/>
</dbReference>
<dbReference type="Gene3D" id="1.10.530.10">
    <property type="match status" value="1"/>
</dbReference>
<feature type="chain" id="PRO_5024856490" evidence="2">
    <location>
        <begin position="25"/>
        <end position="335"/>
    </location>
</feature>
<dbReference type="Gene3D" id="1.10.8.350">
    <property type="entry name" value="Bacterial muramidase"/>
    <property type="match status" value="1"/>
</dbReference>
<dbReference type="GO" id="GO:0009253">
    <property type="term" value="P:peptidoglycan catabolic process"/>
    <property type="evidence" value="ECO:0007669"/>
    <property type="project" value="TreeGrafter"/>
</dbReference>
<dbReference type="EMBL" id="FOSF01000004">
    <property type="protein sequence ID" value="SFJ84688.1"/>
    <property type="molecule type" value="Genomic_DNA"/>
</dbReference>
<feature type="signal peptide" evidence="2">
    <location>
        <begin position="1"/>
        <end position="24"/>
    </location>
</feature>
<dbReference type="OrthoDB" id="9772911at2"/>
<evidence type="ECO:0000256" key="1">
    <source>
        <dbReference type="PIRSR" id="PIRSR611757-1"/>
    </source>
</evidence>
<feature type="active site" evidence="1">
    <location>
        <position position="116"/>
    </location>
</feature>
<dbReference type="PANTHER" id="PTHR30163:SF9">
    <property type="entry name" value="MEMBRANE-BOUND LYTIC MUREIN TRANSGLYCOSYLASE B"/>
    <property type="match status" value="1"/>
</dbReference>
<evidence type="ECO:0000256" key="2">
    <source>
        <dbReference type="SAM" id="SignalP"/>
    </source>
</evidence>
<dbReference type="AlphaFoldDB" id="A0A662Z6V8"/>
<evidence type="ECO:0000313" key="4">
    <source>
        <dbReference type="EMBL" id="SFJ84688.1"/>
    </source>
</evidence>
<protein>
    <submittedName>
        <fullName evidence="4">Membrane-bound lytic murein transglycosylase B</fullName>
    </submittedName>
</protein>
<dbReference type="FunFam" id="1.10.8.350:FF:000001">
    <property type="entry name" value="Lytic murein transglycosylase B"/>
    <property type="match status" value="1"/>
</dbReference>
<dbReference type="NCBIfam" id="TIGR02282">
    <property type="entry name" value="MltB"/>
    <property type="match status" value="1"/>
</dbReference>
<dbReference type="PANTHER" id="PTHR30163">
    <property type="entry name" value="MEMBRANE-BOUND LYTIC MUREIN TRANSGLYCOSYLASE B"/>
    <property type="match status" value="1"/>
</dbReference>
<dbReference type="InterPro" id="IPR011757">
    <property type="entry name" value="Lytic_transglycosylase_MltB"/>
</dbReference>